<evidence type="ECO:0000313" key="5">
    <source>
        <dbReference type="Proteomes" id="UP001381693"/>
    </source>
</evidence>
<feature type="transmembrane region" description="Helical" evidence="2">
    <location>
        <begin position="306"/>
        <end position="324"/>
    </location>
</feature>
<feature type="region of interest" description="Disordered" evidence="1">
    <location>
        <begin position="1"/>
        <end position="58"/>
    </location>
</feature>
<dbReference type="InterPro" id="IPR027272">
    <property type="entry name" value="Piezo"/>
</dbReference>
<keyword evidence="5" id="KW-1185">Reference proteome</keyword>
<feature type="transmembrane region" description="Helical" evidence="2">
    <location>
        <begin position="330"/>
        <end position="350"/>
    </location>
</feature>
<keyword evidence="2" id="KW-1133">Transmembrane helix</keyword>
<dbReference type="GO" id="GO:0008381">
    <property type="term" value="F:mechanosensitive monoatomic ion channel activity"/>
    <property type="evidence" value="ECO:0007669"/>
    <property type="project" value="InterPro"/>
</dbReference>
<organism evidence="4 5">
    <name type="scientific">Halocaridina rubra</name>
    <name type="common">Hawaiian red shrimp</name>
    <dbReference type="NCBI Taxonomy" id="373956"/>
    <lineage>
        <taxon>Eukaryota</taxon>
        <taxon>Metazoa</taxon>
        <taxon>Ecdysozoa</taxon>
        <taxon>Arthropoda</taxon>
        <taxon>Crustacea</taxon>
        <taxon>Multicrustacea</taxon>
        <taxon>Malacostraca</taxon>
        <taxon>Eumalacostraca</taxon>
        <taxon>Eucarida</taxon>
        <taxon>Decapoda</taxon>
        <taxon>Pleocyemata</taxon>
        <taxon>Caridea</taxon>
        <taxon>Atyoidea</taxon>
        <taxon>Atyidae</taxon>
        <taxon>Halocaridina</taxon>
    </lineage>
</organism>
<evidence type="ECO:0000313" key="4">
    <source>
        <dbReference type="EMBL" id="KAK7084127.1"/>
    </source>
</evidence>
<dbReference type="InterPro" id="IPR056769">
    <property type="entry name" value="Piezo_TM1-24"/>
</dbReference>
<accession>A0AAN9AFM6</accession>
<feature type="domain" description="Piezo TM1-24" evidence="3">
    <location>
        <begin position="105"/>
        <end position="407"/>
    </location>
</feature>
<feature type="transmembrane region" description="Helical" evidence="2">
    <location>
        <begin position="357"/>
        <end position="379"/>
    </location>
</feature>
<proteinExistence type="predicted"/>
<feature type="region of interest" description="Disordered" evidence="1">
    <location>
        <begin position="69"/>
        <end position="88"/>
    </location>
</feature>
<gene>
    <name evidence="4" type="ORF">SK128_022453</name>
</gene>
<keyword evidence="2" id="KW-0812">Transmembrane</keyword>
<dbReference type="GO" id="GO:0016020">
    <property type="term" value="C:membrane"/>
    <property type="evidence" value="ECO:0007669"/>
    <property type="project" value="InterPro"/>
</dbReference>
<feature type="transmembrane region" description="Helical" evidence="2">
    <location>
        <begin position="178"/>
        <end position="195"/>
    </location>
</feature>
<sequence length="409" mass="45758">EHNALPGRESDAGWETPMPSSRSRNASTHSNNTSARSIRSSGGGANGSLPSKLSPRPLQVMDRTEKSGYLLPNSANQPLGEGGGGGGGGGGLAVVMKDVEASGGEDEGEGEENPLQRLIAPLISVFQLVIRSSYIATNIVMMAWSITYHSWLTFVLLLWACVLWMIPNQRAAMLRCSPFLVVYAELLLVLQYIYSMNLTEEELPTKGDAVNLGQIGLVKYIYLPVKPLLVKVLYTSMFWITLRQYVQEVVEVSNKEMSTAAALQPFTVAVSTTTTGQPVTKLVTSTQDEPAASPVMQRLGQWLRGLLVKFWIWLVAIMLFVFGIQGSEVVIFRIMYMVLFLIFTITFQLSYTSWRNFLYGFWLTVIVYQMLVLVLTYTYQFDNFPEYWENYTGIPEQLQNDIGLEKFLF</sequence>
<feature type="transmembrane region" description="Helical" evidence="2">
    <location>
        <begin position="148"/>
        <end position="166"/>
    </location>
</feature>
<feature type="transmembrane region" description="Helical" evidence="2">
    <location>
        <begin position="215"/>
        <end position="234"/>
    </location>
</feature>
<protein>
    <recommendedName>
        <fullName evidence="3">Piezo TM1-24 domain-containing protein</fullName>
    </recommendedName>
</protein>
<reference evidence="4 5" key="1">
    <citation type="submission" date="2023-11" db="EMBL/GenBank/DDBJ databases">
        <title>Halocaridina rubra genome assembly.</title>
        <authorList>
            <person name="Smith C."/>
        </authorList>
    </citation>
    <scope>NUCLEOTIDE SEQUENCE [LARGE SCALE GENOMIC DNA]</scope>
    <source>
        <strain evidence="4">EP-1</strain>
        <tissue evidence="4">Whole</tissue>
    </source>
</reference>
<feature type="compositionally biased region" description="Basic and acidic residues" evidence="1">
    <location>
        <begin position="1"/>
        <end position="11"/>
    </location>
</feature>
<name>A0AAN9AFM6_HALRR</name>
<feature type="non-terminal residue" evidence="4">
    <location>
        <position position="1"/>
    </location>
</feature>
<feature type="compositionally biased region" description="Polar residues" evidence="1">
    <location>
        <begin position="18"/>
        <end position="33"/>
    </location>
</feature>
<dbReference type="Pfam" id="PF24871">
    <property type="entry name" value="Piezo_TM1-24"/>
    <property type="match status" value="1"/>
</dbReference>
<comment type="caution">
    <text evidence="4">The sequence shown here is derived from an EMBL/GenBank/DDBJ whole genome shotgun (WGS) entry which is preliminary data.</text>
</comment>
<evidence type="ECO:0000256" key="2">
    <source>
        <dbReference type="SAM" id="Phobius"/>
    </source>
</evidence>
<evidence type="ECO:0000259" key="3">
    <source>
        <dbReference type="Pfam" id="PF24871"/>
    </source>
</evidence>
<dbReference type="PANTHER" id="PTHR47049:SF2">
    <property type="entry name" value="PIEZO-TYPE MECHANOSENSITIVE ION CHANNEL HOMOLOG"/>
    <property type="match status" value="1"/>
</dbReference>
<evidence type="ECO:0000256" key="1">
    <source>
        <dbReference type="SAM" id="MobiDB-lite"/>
    </source>
</evidence>
<dbReference type="AlphaFoldDB" id="A0AAN9AFM6"/>
<dbReference type="PANTHER" id="PTHR47049">
    <property type="entry name" value="PIEZO-TYPE MECHANOSENSITIVE ION CHANNEL HOMOLOG"/>
    <property type="match status" value="1"/>
</dbReference>
<keyword evidence="2" id="KW-0472">Membrane</keyword>
<dbReference type="Proteomes" id="UP001381693">
    <property type="component" value="Unassembled WGS sequence"/>
</dbReference>
<dbReference type="EMBL" id="JAXCGZ010002255">
    <property type="protein sequence ID" value="KAK7084127.1"/>
    <property type="molecule type" value="Genomic_DNA"/>
</dbReference>